<proteinExistence type="predicted"/>
<evidence type="ECO:0000259" key="1">
    <source>
        <dbReference type="Pfam" id="PF21235"/>
    </source>
</evidence>
<reference evidence="2 3" key="1">
    <citation type="journal article" date="2019" name="G3 (Bethesda)">
        <title>Sequencing of a Wild Apple (Malus baccata) Genome Unravels the Differences Between Cultivated and Wild Apple Species Regarding Disease Resistance and Cold Tolerance.</title>
        <authorList>
            <person name="Chen X."/>
        </authorList>
    </citation>
    <scope>NUCLEOTIDE SEQUENCE [LARGE SCALE GENOMIC DNA]</scope>
    <source>
        <strain evidence="3">cv. Shandingzi</strain>
        <tissue evidence="2">Leaves</tissue>
    </source>
</reference>
<comment type="caution">
    <text evidence="2">The sequence shown here is derived from an EMBL/GenBank/DDBJ whole genome shotgun (WGS) entry which is preliminary data.</text>
</comment>
<name>A0A540KUQ3_MALBA</name>
<dbReference type="EMBL" id="VIEB01000934">
    <property type="protein sequence ID" value="TQD77927.1"/>
    <property type="molecule type" value="Genomic_DNA"/>
</dbReference>
<accession>A0A540KUQ3</accession>
<keyword evidence="3" id="KW-1185">Reference proteome</keyword>
<gene>
    <name evidence="2" type="ORF">C1H46_036529</name>
</gene>
<dbReference type="Proteomes" id="UP000315295">
    <property type="component" value="Unassembled WGS sequence"/>
</dbReference>
<feature type="domain" description="E3 ubiquitin-protein ligase ARIH1-like UBA-like" evidence="1">
    <location>
        <begin position="33"/>
        <end position="73"/>
    </location>
</feature>
<dbReference type="AlphaFoldDB" id="A0A540KUQ3"/>
<evidence type="ECO:0000313" key="2">
    <source>
        <dbReference type="EMBL" id="TQD77927.1"/>
    </source>
</evidence>
<evidence type="ECO:0000313" key="3">
    <source>
        <dbReference type="Proteomes" id="UP000315295"/>
    </source>
</evidence>
<dbReference type="STRING" id="106549.A0A540KUQ3"/>
<dbReference type="Pfam" id="PF21235">
    <property type="entry name" value="UBA_ARI1"/>
    <property type="match status" value="1"/>
</dbReference>
<dbReference type="InterPro" id="IPR048962">
    <property type="entry name" value="ARIH1-like_UBL"/>
</dbReference>
<protein>
    <recommendedName>
        <fullName evidence="1">E3 ubiquitin-protein ligase ARIH1-like UBA-like domain-containing protein</fullName>
    </recommendedName>
</protein>
<organism evidence="2 3">
    <name type="scientific">Malus baccata</name>
    <name type="common">Siberian crab apple</name>
    <name type="synonym">Pyrus baccata</name>
    <dbReference type="NCBI Taxonomy" id="106549"/>
    <lineage>
        <taxon>Eukaryota</taxon>
        <taxon>Viridiplantae</taxon>
        <taxon>Streptophyta</taxon>
        <taxon>Embryophyta</taxon>
        <taxon>Tracheophyta</taxon>
        <taxon>Spermatophyta</taxon>
        <taxon>Magnoliopsida</taxon>
        <taxon>eudicotyledons</taxon>
        <taxon>Gunneridae</taxon>
        <taxon>Pentapetalae</taxon>
        <taxon>rosids</taxon>
        <taxon>fabids</taxon>
        <taxon>Rosales</taxon>
        <taxon>Rosaceae</taxon>
        <taxon>Amygdaloideae</taxon>
        <taxon>Maleae</taxon>
        <taxon>Malus</taxon>
    </lineage>
</organism>
<sequence>MDSTHYSDRFLRDDQTAWQPLRYTILKQADTSQRQLRDITEICSTLFVSRAAAIILLRRCDWNASKLFDKWFEEEDEARKRLGPKQAHLFEPCLLILVCYLCF</sequence>